<feature type="transmembrane region" description="Helical" evidence="6">
    <location>
        <begin position="82"/>
        <end position="99"/>
    </location>
</feature>
<dbReference type="Proteomes" id="UP000198889">
    <property type="component" value="Unassembled WGS sequence"/>
</dbReference>
<comment type="subcellular location">
    <subcellularLocation>
        <location evidence="1">Cell membrane</location>
        <topology evidence="1">Multi-pass membrane protein</topology>
    </subcellularLocation>
</comment>
<evidence type="ECO:0000256" key="3">
    <source>
        <dbReference type="ARBA" id="ARBA00022692"/>
    </source>
</evidence>
<dbReference type="STRING" id="177413.SAMN05660859_0441"/>
<keyword evidence="3 6" id="KW-0812">Transmembrane</keyword>
<feature type="transmembrane region" description="Helical" evidence="6">
    <location>
        <begin position="111"/>
        <end position="129"/>
    </location>
</feature>
<sequence length="244" mass="26255">MPERRPQLDPILPYCGPPPESLLTAWNLAPLPLALCAAPLALAAFRRDIPRGPALLASAALFLAFVSPLCALTVALFAARGLHHLVLVLVAAPALALAWPHRLPFARTGGFVGLSVFLWLWHLPAAYTLAWNSHAIYWLMQAGLLGSAFAFWSQVFHAERPAERLASVGMVLALAGQMGLIAAILTFSPRLLYLQHLGVTEAYGLAALADQQLAGLVMWVPGMLPLALLGALLLRRGWREASLT</sequence>
<organism evidence="7 8">
    <name type="scientific">Ancylobacter rudongensis</name>
    <dbReference type="NCBI Taxonomy" id="177413"/>
    <lineage>
        <taxon>Bacteria</taxon>
        <taxon>Pseudomonadati</taxon>
        <taxon>Pseudomonadota</taxon>
        <taxon>Alphaproteobacteria</taxon>
        <taxon>Hyphomicrobiales</taxon>
        <taxon>Xanthobacteraceae</taxon>
        <taxon>Ancylobacter</taxon>
    </lineage>
</organism>
<proteinExistence type="predicted"/>
<evidence type="ECO:0000256" key="2">
    <source>
        <dbReference type="ARBA" id="ARBA00022475"/>
    </source>
</evidence>
<dbReference type="AlphaFoldDB" id="A0A1G4PBJ1"/>
<evidence type="ECO:0000313" key="7">
    <source>
        <dbReference type="EMBL" id="SCW29653.1"/>
    </source>
</evidence>
<evidence type="ECO:0000256" key="1">
    <source>
        <dbReference type="ARBA" id="ARBA00004651"/>
    </source>
</evidence>
<feature type="transmembrane region" description="Helical" evidence="6">
    <location>
        <begin position="23"/>
        <end position="42"/>
    </location>
</feature>
<feature type="transmembrane region" description="Helical" evidence="6">
    <location>
        <begin position="165"/>
        <end position="187"/>
    </location>
</feature>
<feature type="transmembrane region" description="Helical" evidence="6">
    <location>
        <begin position="213"/>
        <end position="234"/>
    </location>
</feature>
<feature type="transmembrane region" description="Helical" evidence="6">
    <location>
        <begin position="135"/>
        <end position="153"/>
    </location>
</feature>
<keyword evidence="4 6" id="KW-1133">Transmembrane helix</keyword>
<evidence type="ECO:0000256" key="6">
    <source>
        <dbReference type="SAM" id="Phobius"/>
    </source>
</evidence>
<reference evidence="8" key="1">
    <citation type="submission" date="2016-10" db="EMBL/GenBank/DDBJ databases">
        <authorList>
            <person name="Varghese N."/>
            <person name="Submissions S."/>
        </authorList>
    </citation>
    <scope>NUCLEOTIDE SEQUENCE [LARGE SCALE GENOMIC DNA]</scope>
    <source>
        <strain evidence="8">CGMCC 1.1761</strain>
    </source>
</reference>
<feature type="transmembrane region" description="Helical" evidence="6">
    <location>
        <begin position="54"/>
        <end position="76"/>
    </location>
</feature>
<keyword evidence="8" id="KW-1185">Reference proteome</keyword>
<name>A0A1G4PBJ1_9HYPH</name>
<evidence type="ECO:0000313" key="8">
    <source>
        <dbReference type="Proteomes" id="UP000198889"/>
    </source>
</evidence>
<keyword evidence="5 6" id="KW-0472">Membrane</keyword>
<evidence type="ECO:0000256" key="5">
    <source>
        <dbReference type="ARBA" id="ARBA00023136"/>
    </source>
</evidence>
<protein>
    <submittedName>
        <fullName evidence="7">Putative membrane protein</fullName>
    </submittedName>
</protein>
<dbReference type="GO" id="GO:0005886">
    <property type="term" value="C:plasma membrane"/>
    <property type="evidence" value="ECO:0007669"/>
    <property type="project" value="UniProtKB-SubCell"/>
</dbReference>
<accession>A0A1G4PBJ1</accession>
<dbReference type="RefSeq" id="WP_244517529.1">
    <property type="nucleotide sequence ID" value="NZ_FMTP01000001.1"/>
</dbReference>
<keyword evidence="2" id="KW-1003">Cell membrane</keyword>
<evidence type="ECO:0000256" key="4">
    <source>
        <dbReference type="ARBA" id="ARBA00022989"/>
    </source>
</evidence>
<dbReference type="Pfam" id="PF09678">
    <property type="entry name" value="Caa3_CtaG"/>
    <property type="match status" value="1"/>
</dbReference>
<gene>
    <name evidence="7" type="ORF">SAMN05660859_0441</name>
</gene>
<dbReference type="EMBL" id="FMTP01000001">
    <property type="protein sequence ID" value="SCW29653.1"/>
    <property type="molecule type" value="Genomic_DNA"/>
</dbReference>
<dbReference type="InterPro" id="IPR019108">
    <property type="entry name" value="Caa3_assmbl_CtaG-rel"/>
</dbReference>